<feature type="transmembrane region" description="Helical" evidence="1">
    <location>
        <begin position="83"/>
        <end position="102"/>
    </location>
</feature>
<sequence length="198" mass="22223">MHPSAQLVVWLLILLLSQGMDDLLLMATMLLVPLFGRSVLSRCWQLAWGARWIFLSLFVILAWGGIGEAAWNGPMAPSREGLLDASTHVGRLLLVLMAVAVLREWMSTTDLLTGIYRLLEPMRRCGLDSDRGLVRLLLVLNYIETMPRPRDWRMLLDVPARSNSEVFELVDQPLSSRDYLVIALALVAAVPLLYLVQG</sequence>
<evidence type="ECO:0000313" key="2">
    <source>
        <dbReference type="EMBL" id="MBK7676567.1"/>
    </source>
</evidence>
<gene>
    <name evidence="2" type="ORF">IPJ27_18385</name>
</gene>
<comment type="caution">
    <text evidence="2">The sequence shown here is derived from an EMBL/GenBank/DDBJ whole genome shotgun (WGS) entry which is preliminary data.</text>
</comment>
<accession>A0A935UHC4</accession>
<feature type="transmembrane region" description="Helical" evidence="1">
    <location>
        <begin position="52"/>
        <end position="71"/>
    </location>
</feature>
<dbReference type="AlphaFoldDB" id="A0A935UHC4"/>
<evidence type="ECO:0000313" key="3">
    <source>
        <dbReference type="Proteomes" id="UP000697998"/>
    </source>
</evidence>
<dbReference type="EMBL" id="JADJMH010000020">
    <property type="protein sequence ID" value="MBK7676567.1"/>
    <property type="molecule type" value="Genomic_DNA"/>
</dbReference>
<organism evidence="2 3">
    <name type="scientific">Candidatus Accumulibacter proximus</name>
    <dbReference type="NCBI Taxonomy" id="2954385"/>
    <lineage>
        <taxon>Bacteria</taxon>
        <taxon>Pseudomonadati</taxon>
        <taxon>Pseudomonadota</taxon>
        <taxon>Betaproteobacteria</taxon>
        <taxon>Candidatus Accumulibacter</taxon>
    </lineage>
</organism>
<evidence type="ECO:0000256" key="1">
    <source>
        <dbReference type="SAM" id="Phobius"/>
    </source>
</evidence>
<keyword evidence="1" id="KW-1133">Transmembrane helix</keyword>
<evidence type="ECO:0008006" key="4">
    <source>
        <dbReference type="Google" id="ProtNLM"/>
    </source>
</evidence>
<dbReference type="Proteomes" id="UP000697998">
    <property type="component" value="Unassembled WGS sequence"/>
</dbReference>
<keyword evidence="1" id="KW-0472">Membrane</keyword>
<name>A0A935UHC4_9PROT</name>
<proteinExistence type="predicted"/>
<protein>
    <recommendedName>
        <fullName evidence="4">Energy-coupling factor transporter transmembrane protein EcfT</fullName>
    </recommendedName>
</protein>
<reference evidence="2 3" key="1">
    <citation type="submission" date="2020-10" db="EMBL/GenBank/DDBJ databases">
        <title>Connecting structure to function with the recovery of over 1000 high-quality activated sludge metagenome-assembled genomes encoding full-length rRNA genes using long-read sequencing.</title>
        <authorList>
            <person name="Singleton C.M."/>
            <person name="Petriglieri F."/>
            <person name="Kristensen J.M."/>
            <person name="Kirkegaard R.H."/>
            <person name="Michaelsen T.Y."/>
            <person name="Andersen M.H."/>
            <person name="Karst S.M."/>
            <person name="Dueholm M.S."/>
            <person name="Nielsen P.H."/>
            <person name="Albertsen M."/>
        </authorList>
    </citation>
    <scope>NUCLEOTIDE SEQUENCE [LARGE SCALE GENOMIC DNA]</scope>
    <source>
        <strain evidence="2">EsbW_18-Q3-R4-48_BATAC.285</strain>
    </source>
</reference>
<keyword evidence="1" id="KW-0812">Transmembrane</keyword>
<feature type="transmembrane region" description="Helical" evidence="1">
    <location>
        <begin position="179"/>
        <end position="196"/>
    </location>
</feature>